<feature type="compositionally biased region" description="Basic residues" evidence="1">
    <location>
        <begin position="142"/>
        <end position="161"/>
    </location>
</feature>
<evidence type="ECO:0000256" key="1">
    <source>
        <dbReference type="SAM" id="MobiDB-lite"/>
    </source>
</evidence>
<sequence>MPSTAHASQLCDDGATDSDGSARPRAALPKRAPGPLVMRAGPFTDEEVAYIEQVAMDFREGLLDDVMDGTHLRSYLSNLVHCQPMRLSKRFVQSTHVLGLCMYNHKTYNDTTDKAARAAKRAALRKAFEASVAQQKAYVPVHKTKRKAARRTLKSRKRKTRRYSDSESSETDAKWRAKVRRRTIASASSRTSQEALHLVAFAKSLILQDNTKRQRTRPQIFDPTPRDAVRTCTRQVLPGAKASVSVDRLPLAMGMTRAELEPVQQQPTEETPAKEAADAVPRAHSRVKKTCRARKTRKAVEAIPVANTPQTEAGQVHPSPVTSREARHRARSSKTKQRSESAKKRSGAESGDSDYIEADKSYVEYRWEFSLRERKARAKLAALALDDASDSLPEDTPEVSNKPEDAPYINDCSLVLPVNDNDDDDDEGYATVDYSSDTEMPPAFAEFAGDDYVALETIDMDSFDGMDLPHHPFDKVHWGKVAVDVASPLLDILHDFISDGDLLDLDAPAAAHPWVT</sequence>
<organism evidence="2 3">
    <name type="scientific">Achlya hypogyna</name>
    <name type="common">Oomycete</name>
    <name type="synonym">Protoachlya hypogyna</name>
    <dbReference type="NCBI Taxonomy" id="1202772"/>
    <lineage>
        <taxon>Eukaryota</taxon>
        <taxon>Sar</taxon>
        <taxon>Stramenopiles</taxon>
        <taxon>Oomycota</taxon>
        <taxon>Saprolegniomycetes</taxon>
        <taxon>Saprolegniales</taxon>
        <taxon>Achlyaceae</taxon>
        <taxon>Achlya</taxon>
    </lineage>
</organism>
<evidence type="ECO:0000313" key="3">
    <source>
        <dbReference type="Proteomes" id="UP000243579"/>
    </source>
</evidence>
<proteinExistence type="predicted"/>
<feature type="compositionally biased region" description="Basic residues" evidence="1">
    <location>
        <begin position="326"/>
        <end position="336"/>
    </location>
</feature>
<gene>
    <name evidence="2" type="ORF">ACHHYP_04427</name>
</gene>
<dbReference type="AlphaFoldDB" id="A0A1V9ZP83"/>
<accession>A0A1V9ZP83</accession>
<feature type="compositionally biased region" description="Basic and acidic residues" evidence="1">
    <location>
        <begin position="337"/>
        <end position="347"/>
    </location>
</feature>
<evidence type="ECO:0000313" key="2">
    <source>
        <dbReference type="EMBL" id="OQR99802.1"/>
    </source>
</evidence>
<dbReference type="PANTHER" id="PTHR35213">
    <property type="entry name" value="RING-TYPE DOMAIN-CONTAINING PROTEIN-RELATED"/>
    <property type="match status" value="1"/>
</dbReference>
<feature type="region of interest" description="Disordered" evidence="1">
    <location>
        <begin position="142"/>
        <end position="174"/>
    </location>
</feature>
<feature type="compositionally biased region" description="Low complexity" evidence="1">
    <location>
        <begin position="23"/>
        <end position="34"/>
    </location>
</feature>
<comment type="caution">
    <text evidence="2">The sequence shown here is derived from an EMBL/GenBank/DDBJ whole genome shotgun (WGS) entry which is preliminary data.</text>
</comment>
<feature type="region of interest" description="Disordered" evidence="1">
    <location>
        <begin position="1"/>
        <end position="34"/>
    </location>
</feature>
<feature type="compositionally biased region" description="Basic residues" evidence="1">
    <location>
        <begin position="283"/>
        <end position="297"/>
    </location>
</feature>
<reference evidence="2 3" key="1">
    <citation type="journal article" date="2014" name="Genome Biol. Evol.">
        <title>The secreted proteins of Achlya hypogyna and Thraustotheca clavata identify the ancestral oomycete secretome and reveal gene acquisitions by horizontal gene transfer.</title>
        <authorList>
            <person name="Misner I."/>
            <person name="Blouin N."/>
            <person name="Leonard G."/>
            <person name="Richards T.A."/>
            <person name="Lane C.E."/>
        </authorList>
    </citation>
    <scope>NUCLEOTIDE SEQUENCE [LARGE SCALE GENOMIC DNA]</scope>
    <source>
        <strain evidence="2 3">ATCC 48635</strain>
    </source>
</reference>
<dbReference type="OrthoDB" id="84848at2759"/>
<protein>
    <submittedName>
        <fullName evidence="2">Uncharacterized protein</fullName>
    </submittedName>
</protein>
<keyword evidence="3" id="KW-1185">Reference proteome</keyword>
<name>A0A1V9ZP83_ACHHY</name>
<dbReference type="Proteomes" id="UP000243579">
    <property type="component" value="Unassembled WGS sequence"/>
</dbReference>
<dbReference type="EMBL" id="JNBR01000041">
    <property type="protein sequence ID" value="OQR99802.1"/>
    <property type="molecule type" value="Genomic_DNA"/>
</dbReference>
<feature type="region of interest" description="Disordered" evidence="1">
    <location>
        <begin position="261"/>
        <end position="353"/>
    </location>
</feature>